<dbReference type="Proteomes" id="UP000036756">
    <property type="component" value="Unassembled WGS sequence"/>
</dbReference>
<keyword evidence="3" id="KW-1185">Reference proteome</keyword>
<dbReference type="RefSeq" id="WP_048571285.1">
    <property type="nucleotide sequence ID" value="NZ_LFVU01000028.1"/>
</dbReference>
<evidence type="ECO:0000313" key="3">
    <source>
        <dbReference type="Proteomes" id="UP000036756"/>
    </source>
</evidence>
<dbReference type="OrthoDB" id="1642705at2"/>
<dbReference type="GO" id="GO:0008745">
    <property type="term" value="F:N-acetylmuramoyl-L-alanine amidase activity"/>
    <property type="evidence" value="ECO:0007669"/>
    <property type="project" value="UniProtKB-EC"/>
</dbReference>
<sequence>MPLSARELFARMLKCEADGEGDNGMKAVASVIMNRVNASGGEYLRVNQGDLRKVLLQPYQFTCALTTVNGIPNPQNIYNMAPDQKHYDIVDWALANNKVYGTGTALWYYNPFSPECATYFPRNQSGVFATRIVQHCFYDPTPKYFTT</sequence>
<comment type="caution">
    <text evidence="2">The sequence shown here is derived from an EMBL/GenBank/DDBJ whole genome shotgun (WGS) entry which is preliminary data.</text>
</comment>
<keyword evidence="2" id="KW-0378">Hydrolase</keyword>
<dbReference type="STRING" id="1121307.CLCY_1c01160"/>
<dbReference type="Pfam" id="PF07486">
    <property type="entry name" value="Hydrolase_2"/>
    <property type="match status" value="1"/>
</dbReference>
<dbReference type="InterPro" id="IPR042047">
    <property type="entry name" value="SleB_dom1"/>
</dbReference>
<dbReference type="AlphaFoldDB" id="A0A0J8D4Y7"/>
<dbReference type="Gene3D" id="1.10.10.2520">
    <property type="entry name" value="Cell wall hydrolase SleB, domain 1"/>
    <property type="match status" value="1"/>
</dbReference>
<evidence type="ECO:0000259" key="1">
    <source>
        <dbReference type="Pfam" id="PF07486"/>
    </source>
</evidence>
<gene>
    <name evidence="2" type="primary">sleB</name>
    <name evidence="2" type="ORF">CLCY_1c01160</name>
</gene>
<evidence type="ECO:0000313" key="2">
    <source>
        <dbReference type="EMBL" id="KMT20882.1"/>
    </source>
</evidence>
<accession>A0A0J8D4Y7</accession>
<protein>
    <submittedName>
        <fullName evidence="2">Cell wall hydrolase SleB</fullName>
        <ecNumber evidence="2">3.5.1.28</ecNumber>
    </submittedName>
</protein>
<dbReference type="PATRIC" id="fig|1121307.3.peg.477"/>
<dbReference type="EC" id="3.5.1.28" evidence="2"/>
<organism evidence="2 3">
    <name type="scientific">Clostridium cylindrosporum DSM 605</name>
    <dbReference type="NCBI Taxonomy" id="1121307"/>
    <lineage>
        <taxon>Bacteria</taxon>
        <taxon>Bacillati</taxon>
        <taxon>Bacillota</taxon>
        <taxon>Clostridia</taxon>
        <taxon>Eubacteriales</taxon>
        <taxon>Clostridiaceae</taxon>
        <taxon>Clostridium</taxon>
    </lineage>
</organism>
<dbReference type="EMBL" id="LFVU01000028">
    <property type="protein sequence ID" value="KMT20882.1"/>
    <property type="molecule type" value="Genomic_DNA"/>
</dbReference>
<proteinExistence type="predicted"/>
<reference evidence="2 3" key="1">
    <citation type="submission" date="2015-06" db="EMBL/GenBank/DDBJ databases">
        <title>Draft genome sequence of the purine-degrading Clostridium cylindrosporum HC-1 (DSM 605).</title>
        <authorList>
            <person name="Poehlein A."/>
            <person name="Schiel-Bengelsdorf B."/>
            <person name="Bengelsdorf F."/>
            <person name="Daniel R."/>
            <person name="Duerre P."/>
        </authorList>
    </citation>
    <scope>NUCLEOTIDE SEQUENCE [LARGE SCALE GENOMIC DNA]</scope>
    <source>
        <strain evidence="2 3">DSM 605</strain>
    </source>
</reference>
<dbReference type="InterPro" id="IPR011105">
    <property type="entry name" value="Cell_wall_hydrolase_SleB"/>
</dbReference>
<feature type="domain" description="Cell wall hydrolase SleB" evidence="1">
    <location>
        <begin position="19"/>
        <end position="138"/>
    </location>
</feature>
<name>A0A0J8D4Y7_CLOCY</name>